<dbReference type="EMBL" id="CP136893">
    <property type="protein sequence ID" value="WOL04512.1"/>
    <property type="molecule type" value="Genomic_DNA"/>
</dbReference>
<reference evidence="2 3" key="1">
    <citation type="submission" date="2023-10" db="EMBL/GenBank/DDBJ databases">
        <title>Chromosome-scale genome assembly provides insights into flower coloration mechanisms of Canna indica.</title>
        <authorList>
            <person name="Li C."/>
        </authorList>
    </citation>
    <scope>NUCLEOTIDE SEQUENCE [LARGE SCALE GENOMIC DNA]</scope>
    <source>
        <tissue evidence="2">Flower</tissue>
    </source>
</reference>
<evidence type="ECO:0000313" key="2">
    <source>
        <dbReference type="EMBL" id="WOL04512.1"/>
    </source>
</evidence>
<proteinExistence type="predicted"/>
<dbReference type="AlphaFoldDB" id="A0AAQ3K9W4"/>
<feature type="compositionally biased region" description="Low complexity" evidence="1">
    <location>
        <begin position="279"/>
        <end position="288"/>
    </location>
</feature>
<keyword evidence="3" id="KW-1185">Reference proteome</keyword>
<evidence type="ECO:0000256" key="1">
    <source>
        <dbReference type="SAM" id="MobiDB-lite"/>
    </source>
</evidence>
<evidence type="ECO:0000313" key="3">
    <source>
        <dbReference type="Proteomes" id="UP001327560"/>
    </source>
</evidence>
<dbReference type="Proteomes" id="UP001327560">
    <property type="component" value="Chromosome 4"/>
</dbReference>
<gene>
    <name evidence="2" type="ORF">Cni_G13233</name>
</gene>
<protein>
    <submittedName>
        <fullName evidence="2">Uncharacterized protein</fullName>
    </submittedName>
</protein>
<sequence>MVTNSSSPFAFSDVDSRRARATRRDEAWTLGSDRVEEVVAWTLGGAGGSSLVPFETDLVDLGDARRVLQNRPDDRRVPRRHPAKHHFLARHHRIPHHGGVPRVGGQGEHDQRDCFRHLGVVVSRHELHRLPRHAAGELQLRLLQEGAELPRHQEHNRADKLHRLQPERGVVGGHHDPLHDGVDVLHGGVRRVHRRQGQFRGGVPCVPCRRGLHHRVSVTRVDNGDHLRRVHRRDTVAAFFLDCLALLRDPLHERATVGGGAVAGDRGRDDDEDGEGDRVVGAEGGVADVPHDDSDAADVLDRVRHYCQDRDAHFTISVQLRK</sequence>
<feature type="region of interest" description="Disordered" evidence="1">
    <location>
        <begin position="257"/>
        <end position="293"/>
    </location>
</feature>
<name>A0AAQ3K9W4_9LILI</name>
<accession>A0AAQ3K9W4</accession>
<organism evidence="2 3">
    <name type="scientific">Canna indica</name>
    <name type="common">Indian-shot</name>
    <dbReference type="NCBI Taxonomy" id="4628"/>
    <lineage>
        <taxon>Eukaryota</taxon>
        <taxon>Viridiplantae</taxon>
        <taxon>Streptophyta</taxon>
        <taxon>Embryophyta</taxon>
        <taxon>Tracheophyta</taxon>
        <taxon>Spermatophyta</taxon>
        <taxon>Magnoliopsida</taxon>
        <taxon>Liliopsida</taxon>
        <taxon>Zingiberales</taxon>
        <taxon>Cannaceae</taxon>
        <taxon>Canna</taxon>
    </lineage>
</organism>